<accession>A0AAV4KHK1</accession>
<organism evidence="3 4">
    <name type="scientific">Streptomyces cinereoruber</name>
    <dbReference type="NCBI Taxonomy" id="67260"/>
    <lineage>
        <taxon>Bacteria</taxon>
        <taxon>Bacillati</taxon>
        <taxon>Actinomycetota</taxon>
        <taxon>Actinomycetes</taxon>
        <taxon>Kitasatosporales</taxon>
        <taxon>Streptomycetaceae</taxon>
        <taxon>Streptomyces</taxon>
    </lineage>
</organism>
<dbReference type="Proteomes" id="UP000642014">
    <property type="component" value="Unassembled WGS sequence"/>
</dbReference>
<dbReference type="EMBL" id="BMSJ01000001">
    <property type="protein sequence ID" value="GGR10160.1"/>
    <property type="molecule type" value="Genomic_DNA"/>
</dbReference>
<comment type="caution">
    <text evidence="3">The sequence shown here is derived from an EMBL/GenBank/DDBJ whole genome shotgun (WGS) entry which is preliminary data.</text>
</comment>
<gene>
    <name evidence="3" type="ORF">GCM10010497_10320</name>
</gene>
<evidence type="ECO:0000256" key="1">
    <source>
        <dbReference type="SAM" id="MobiDB-lite"/>
    </source>
</evidence>
<evidence type="ECO:0000313" key="3">
    <source>
        <dbReference type="EMBL" id="GGR10160.1"/>
    </source>
</evidence>
<reference evidence="3 4" key="1">
    <citation type="journal article" date="2014" name="Int. J. Syst. Evol. Microbiol.">
        <title>Complete genome sequence of Corynebacterium casei LMG S-19264T (=DSM 44701T), isolated from a smear-ripened cheese.</title>
        <authorList>
            <consortium name="US DOE Joint Genome Institute (JGI-PGF)"/>
            <person name="Walter F."/>
            <person name="Albersmeier A."/>
            <person name="Kalinowski J."/>
            <person name="Ruckert C."/>
        </authorList>
    </citation>
    <scope>NUCLEOTIDE SEQUENCE [LARGE SCALE GENOMIC DNA]</scope>
    <source>
        <strain evidence="3 4">JCM 4205</strain>
    </source>
</reference>
<feature type="chain" id="PRO_5043763977" description="Sensor domain-containing protein" evidence="2">
    <location>
        <begin position="21"/>
        <end position="243"/>
    </location>
</feature>
<keyword evidence="2" id="KW-0732">Signal</keyword>
<feature type="signal peptide" evidence="2">
    <location>
        <begin position="1"/>
        <end position="20"/>
    </location>
</feature>
<sequence>MRLRKALPVAVVLPSLLAVSACSGESSDPDEKKPKASAGSTPGAVGADAKAAAEAERIGAMAPQALEKATLSGKENGFEAKKVAEAEVEAGRDMKADKAECQPLASLAGGFTHIPAVSVEHRALEPTEAKNATIGSMWLASHSETNAAKVLAELRTSLKECPGGFKTLGLTYKAVQPVKAPALGDESVGYRITNVVGKRHVTMTYTVVREDGVVAVFYGVNMLTPQKSAIPEAVVKAQLERLG</sequence>
<protein>
    <recommendedName>
        <fullName evidence="5">Sensor domain-containing protein</fullName>
    </recommendedName>
</protein>
<feature type="region of interest" description="Disordered" evidence="1">
    <location>
        <begin position="22"/>
        <end position="51"/>
    </location>
</feature>
<dbReference type="RefSeq" id="WP_229991417.1">
    <property type="nucleotide sequence ID" value="NZ_BMSJ01000001.1"/>
</dbReference>
<dbReference type="PROSITE" id="PS51257">
    <property type="entry name" value="PROKAR_LIPOPROTEIN"/>
    <property type="match status" value="1"/>
</dbReference>
<proteinExistence type="predicted"/>
<name>A0AAV4KHK1_9ACTN</name>
<evidence type="ECO:0008006" key="5">
    <source>
        <dbReference type="Google" id="ProtNLM"/>
    </source>
</evidence>
<dbReference type="AlphaFoldDB" id="A0AAV4KHK1"/>
<evidence type="ECO:0000256" key="2">
    <source>
        <dbReference type="SAM" id="SignalP"/>
    </source>
</evidence>
<evidence type="ECO:0000313" key="4">
    <source>
        <dbReference type="Proteomes" id="UP000642014"/>
    </source>
</evidence>
<dbReference type="GeneID" id="95455931"/>